<reference evidence="1 2" key="1">
    <citation type="journal article" date="2008" name="Nature">
        <title>Genome analysis of the platypus reveals unique signatures of evolution.</title>
        <authorList>
            <person name="Warren W.C."/>
            <person name="Hillier L.W."/>
            <person name="Marshall Graves J.A."/>
            <person name="Birney E."/>
            <person name="Ponting C.P."/>
            <person name="Grutzner F."/>
            <person name="Belov K."/>
            <person name="Miller W."/>
            <person name="Clarke L."/>
            <person name="Chinwalla A.T."/>
            <person name="Yang S.P."/>
            <person name="Heger A."/>
            <person name="Locke D.P."/>
            <person name="Miethke P."/>
            <person name="Waters P.D."/>
            <person name="Veyrunes F."/>
            <person name="Fulton L."/>
            <person name="Fulton B."/>
            <person name="Graves T."/>
            <person name="Wallis J."/>
            <person name="Puente X.S."/>
            <person name="Lopez-Otin C."/>
            <person name="Ordonez G.R."/>
            <person name="Eichler E.E."/>
            <person name="Chen L."/>
            <person name="Cheng Z."/>
            <person name="Deakin J.E."/>
            <person name="Alsop A."/>
            <person name="Thompson K."/>
            <person name="Kirby P."/>
            <person name="Papenfuss A.T."/>
            <person name="Wakefield M.J."/>
            <person name="Olender T."/>
            <person name="Lancet D."/>
            <person name="Huttley G.A."/>
            <person name="Smit A.F."/>
            <person name="Pask A."/>
            <person name="Temple-Smith P."/>
            <person name="Batzer M.A."/>
            <person name="Walker J.A."/>
            <person name="Konkel M.K."/>
            <person name="Harris R.S."/>
            <person name="Whittington C.M."/>
            <person name="Wong E.S."/>
            <person name="Gemmell N.J."/>
            <person name="Buschiazzo E."/>
            <person name="Vargas Jentzsch I.M."/>
            <person name="Merkel A."/>
            <person name="Schmitz J."/>
            <person name="Zemann A."/>
            <person name="Churakov G."/>
            <person name="Kriegs J.O."/>
            <person name="Brosius J."/>
            <person name="Murchison E.P."/>
            <person name="Sachidanandam R."/>
            <person name="Smith C."/>
            <person name="Hannon G.J."/>
            <person name="Tsend-Ayush E."/>
            <person name="McMillan D."/>
            <person name="Attenborough R."/>
            <person name="Rens W."/>
            <person name="Ferguson-Smith M."/>
            <person name="Lefevre C.M."/>
            <person name="Sharp J.A."/>
            <person name="Nicholas K.R."/>
            <person name="Ray D.A."/>
            <person name="Kube M."/>
            <person name="Reinhardt R."/>
            <person name="Pringle T.H."/>
            <person name="Taylor J."/>
            <person name="Jones R.C."/>
            <person name="Nixon B."/>
            <person name="Dacheux J.L."/>
            <person name="Niwa H."/>
            <person name="Sekita Y."/>
            <person name="Huang X."/>
            <person name="Stark A."/>
            <person name="Kheradpour P."/>
            <person name="Kellis M."/>
            <person name="Flicek P."/>
            <person name="Chen Y."/>
            <person name="Webber C."/>
            <person name="Hardison R."/>
            <person name="Nelson J."/>
            <person name="Hallsworth-Pepin K."/>
            <person name="Delehaunty K."/>
            <person name="Markovic C."/>
            <person name="Minx P."/>
            <person name="Feng Y."/>
            <person name="Kremitzki C."/>
            <person name="Mitreva M."/>
            <person name="Glasscock J."/>
            <person name="Wylie T."/>
            <person name="Wohldmann P."/>
            <person name="Thiru P."/>
            <person name="Nhan M.N."/>
            <person name="Pohl C.S."/>
            <person name="Smith S.M."/>
            <person name="Hou S."/>
            <person name="Nefedov M."/>
            <person name="de Jong P.J."/>
            <person name="Renfree M.B."/>
            <person name="Mardis E.R."/>
            <person name="Wilson R.K."/>
        </authorList>
    </citation>
    <scope>NUCLEOTIDE SEQUENCE [LARGE SCALE GENOMIC DNA]</scope>
    <source>
        <strain evidence="1 2">Glennie</strain>
    </source>
</reference>
<evidence type="ECO:0000313" key="1">
    <source>
        <dbReference type="Ensembl" id="ENSOANP00000046245.1"/>
    </source>
</evidence>
<name>A0A6I8NY01_ORNAN</name>
<dbReference type="AlphaFoldDB" id="A0A6I8NY01"/>
<keyword evidence="2" id="KW-1185">Reference proteome</keyword>
<dbReference type="Gene3D" id="3.10.360.10">
    <property type="entry name" value="Antimicrobial Peptide, Beta-defensin 2, Chain A"/>
    <property type="match status" value="1"/>
</dbReference>
<sequence length="69" mass="7848">QYHKKEACVLLGVWNPPAAPLRAQPLSFLWKFRKCQRNGVCRFSCRKTEMLLSFCDGGLECCAPGFPWG</sequence>
<accession>A0A6I8NY01</accession>
<reference evidence="1" key="2">
    <citation type="submission" date="2025-08" db="UniProtKB">
        <authorList>
            <consortium name="Ensembl"/>
        </authorList>
    </citation>
    <scope>IDENTIFICATION</scope>
    <source>
        <strain evidence="1">Glennie</strain>
    </source>
</reference>
<dbReference type="Ensembl" id="ENSOANT00000051617.1">
    <property type="protein sequence ID" value="ENSOANP00000046245.1"/>
    <property type="gene ID" value="ENSOANG00000047640.1"/>
</dbReference>
<dbReference type="Proteomes" id="UP000002279">
    <property type="component" value="Chromosome X2"/>
</dbReference>
<organism evidence="1 2">
    <name type="scientific">Ornithorhynchus anatinus</name>
    <name type="common">Duckbill platypus</name>
    <dbReference type="NCBI Taxonomy" id="9258"/>
    <lineage>
        <taxon>Eukaryota</taxon>
        <taxon>Metazoa</taxon>
        <taxon>Chordata</taxon>
        <taxon>Craniata</taxon>
        <taxon>Vertebrata</taxon>
        <taxon>Euteleostomi</taxon>
        <taxon>Mammalia</taxon>
        <taxon>Monotremata</taxon>
        <taxon>Ornithorhynchidae</taxon>
        <taxon>Ornithorhynchus</taxon>
    </lineage>
</organism>
<protein>
    <recommendedName>
        <fullName evidence="3">Beta-defensin</fullName>
    </recommendedName>
</protein>
<evidence type="ECO:0008006" key="3">
    <source>
        <dbReference type="Google" id="ProtNLM"/>
    </source>
</evidence>
<reference evidence="1" key="3">
    <citation type="submission" date="2025-09" db="UniProtKB">
        <authorList>
            <consortium name="Ensembl"/>
        </authorList>
    </citation>
    <scope>IDENTIFICATION</scope>
    <source>
        <strain evidence="1">Glennie</strain>
    </source>
</reference>
<evidence type="ECO:0000313" key="2">
    <source>
        <dbReference type="Proteomes" id="UP000002279"/>
    </source>
</evidence>
<proteinExistence type="predicted"/>
<dbReference type="InParanoid" id="A0A6I8NY01"/>